<protein>
    <submittedName>
        <fullName evidence="7">Uncharacterized protein</fullName>
    </submittedName>
</protein>
<feature type="transmembrane region" description="Helical" evidence="6">
    <location>
        <begin position="172"/>
        <end position="199"/>
    </location>
</feature>
<evidence type="ECO:0000256" key="1">
    <source>
        <dbReference type="ARBA" id="ARBA00004651"/>
    </source>
</evidence>
<feature type="transmembrane region" description="Helical" evidence="6">
    <location>
        <begin position="131"/>
        <end position="151"/>
    </location>
</feature>
<organism evidence="7 8">
    <name type="scientific">Parachlamydia acanthamoebae</name>
    <dbReference type="NCBI Taxonomy" id="83552"/>
    <lineage>
        <taxon>Bacteria</taxon>
        <taxon>Pseudomonadati</taxon>
        <taxon>Chlamydiota</taxon>
        <taxon>Chlamydiia</taxon>
        <taxon>Parachlamydiales</taxon>
        <taxon>Parachlamydiaceae</taxon>
        <taxon>Parachlamydia</taxon>
    </lineage>
</organism>
<feature type="transmembrane region" description="Helical" evidence="6">
    <location>
        <begin position="211"/>
        <end position="239"/>
    </location>
</feature>
<evidence type="ECO:0000313" key="8">
    <source>
        <dbReference type="Proteomes" id="UP000031307"/>
    </source>
</evidence>
<dbReference type="NCBIfam" id="TIGR00765">
    <property type="entry name" value="yihY_not_rbn"/>
    <property type="match status" value="1"/>
</dbReference>
<dbReference type="PANTHER" id="PTHR30213">
    <property type="entry name" value="INNER MEMBRANE PROTEIN YHJD"/>
    <property type="match status" value="1"/>
</dbReference>
<keyword evidence="5 6" id="KW-0472">Membrane</keyword>
<dbReference type="InterPro" id="IPR017039">
    <property type="entry name" value="Virul_fac_BrkB"/>
</dbReference>
<sequence length="453" mass="50409">MDWCQLFLSIFTLVRKTGIMKTIQGIILMDVSSLFSQWKPSKLLKKIVRISKAAVWGFIEHDCYAKSASLAFYTLLSIVPVLAVAFGIAKGFGFQDALESSILEKFQENKEITRQILEFANNTLHHAESSVIAGFGVLILFWSVFSLLGSIETSLNVIWHIKIARSIGKKITHYLTLIILSPLLLAIGSSAIVFLAAQIRIATQAAIGTAVIHPVMVVIVNFFSLVVSWILFSAIYLLIPNTQVQLRYGVFAGIIAGTFYQIVQWIYIHIQIYLSSYGAVYGSLAAIPLFFIWLQISWLIVLMGAELAFNAESDALQYSFASDKPEMVSKNSAALLIVKKCMESLIEGRSPLSILTLTRELGIPLENTLDLTDSLTEGGILLKIQSDSCYQGFQPALPLRELTYQRVLQAIEKGSIEQIAIRPSLYLDEIRDNLKKLDEAHANLTIPLLPIQF</sequence>
<evidence type="ECO:0000256" key="2">
    <source>
        <dbReference type="ARBA" id="ARBA00022475"/>
    </source>
</evidence>
<dbReference type="AlphaFoldDB" id="A0A0C1E9U1"/>
<dbReference type="EMBL" id="JSAM01000054">
    <property type="protein sequence ID" value="KIA77932.1"/>
    <property type="molecule type" value="Genomic_DNA"/>
</dbReference>
<feature type="transmembrane region" description="Helical" evidence="6">
    <location>
        <begin position="246"/>
        <end position="267"/>
    </location>
</feature>
<feature type="transmembrane region" description="Helical" evidence="6">
    <location>
        <begin position="279"/>
        <end position="301"/>
    </location>
</feature>
<feature type="transmembrane region" description="Helical" evidence="6">
    <location>
        <begin position="70"/>
        <end position="89"/>
    </location>
</feature>
<comment type="caution">
    <text evidence="7">The sequence shown here is derived from an EMBL/GenBank/DDBJ whole genome shotgun (WGS) entry which is preliminary data.</text>
</comment>
<proteinExistence type="predicted"/>
<accession>A0A0C1E9U1</accession>
<reference evidence="7 8" key="1">
    <citation type="journal article" date="2014" name="Mol. Biol. Evol.">
        <title>Massive expansion of Ubiquitination-related gene families within the Chlamydiae.</title>
        <authorList>
            <person name="Domman D."/>
            <person name="Collingro A."/>
            <person name="Lagkouvardos I."/>
            <person name="Gehre L."/>
            <person name="Weinmaier T."/>
            <person name="Rattei T."/>
            <person name="Subtil A."/>
            <person name="Horn M."/>
        </authorList>
    </citation>
    <scope>NUCLEOTIDE SEQUENCE [LARGE SCALE GENOMIC DNA]</scope>
    <source>
        <strain evidence="7 8">OEW1</strain>
    </source>
</reference>
<evidence type="ECO:0000256" key="3">
    <source>
        <dbReference type="ARBA" id="ARBA00022692"/>
    </source>
</evidence>
<name>A0A0C1E9U1_9BACT</name>
<dbReference type="PATRIC" id="fig|83552.4.peg.891"/>
<gene>
    <name evidence="7" type="ORF">DB43_FJ00100</name>
</gene>
<evidence type="ECO:0000256" key="5">
    <source>
        <dbReference type="ARBA" id="ARBA00023136"/>
    </source>
</evidence>
<keyword evidence="3 6" id="KW-0812">Transmembrane</keyword>
<dbReference type="Pfam" id="PF03631">
    <property type="entry name" value="Virul_fac_BrkB"/>
    <property type="match status" value="1"/>
</dbReference>
<keyword evidence="2" id="KW-1003">Cell membrane</keyword>
<evidence type="ECO:0000313" key="7">
    <source>
        <dbReference type="EMBL" id="KIA77932.1"/>
    </source>
</evidence>
<dbReference type="GO" id="GO:0005886">
    <property type="term" value="C:plasma membrane"/>
    <property type="evidence" value="ECO:0007669"/>
    <property type="project" value="UniProtKB-SubCell"/>
</dbReference>
<comment type="subcellular location">
    <subcellularLocation>
        <location evidence="1">Cell membrane</location>
        <topology evidence="1">Multi-pass membrane protein</topology>
    </subcellularLocation>
</comment>
<evidence type="ECO:0000256" key="6">
    <source>
        <dbReference type="SAM" id="Phobius"/>
    </source>
</evidence>
<evidence type="ECO:0000256" key="4">
    <source>
        <dbReference type="ARBA" id="ARBA00022989"/>
    </source>
</evidence>
<dbReference type="PANTHER" id="PTHR30213:SF0">
    <property type="entry name" value="UPF0761 MEMBRANE PROTEIN YIHY"/>
    <property type="match status" value="1"/>
</dbReference>
<keyword evidence="4 6" id="KW-1133">Transmembrane helix</keyword>
<dbReference type="Proteomes" id="UP000031307">
    <property type="component" value="Unassembled WGS sequence"/>
</dbReference>